<evidence type="ECO:0000313" key="3">
    <source>
        <dbReference type="Proteomes" id="UP000675781"/>
    </source>
</evidence>
<feature type="domain" description="PucR C-terminal helix-turn-helix" evidence="1">
    <location>
        <begin position="200"/>
        <end position="256"/>
    </location>
</feature>
<organism evidence="2 3">
    <name type="scientific">Actinospica durhamensis</name>
    <dbReference type="NCBI Taxonomy" id="1508375"/>
    <lineage>
        <taxon>Bacteria</taxon>
        <taxon>Bacillati</taxon>
        <taxon>Actinomycetota</taxon>
        <taxon>Actinomycetes</taxon>
        <taxon>Catenulisporales</taxon>
        <taxon>Actinospicaceae</taxon>
        <taxon>Actinospica</taxon>
    </lineage>
</organism>
<protein>
    <submittedName>
        <fullName evidence="2">Helix-turn-helix domain-containing protein</fullName>
    </submittedName>
</protein>
<reference evidence="2" key="1">
    <citation type="submission" date="2021-04" db="EMBL/GenBank/DDBJ databases">
        <title>Genome based classification of Actinospica acidithermotolerans sp. nov., an actinobacterium isolated from an Indonesian hot spring.</title>
        <authorList>
            <person name="Kusuma A.B."/>
            <person name="Putra K.E."/>
            <person name="Nafisah S."/>
            <person name="Loh J."/>
            <person name="Nouioui I."/>
            <person name="Goodfellow M."/>
        </authorList>
    </citation>
    <scope>NUCLEOTIDE SEQUENCE</scope>
    <source>
        <strain evidence="2">CSCA 57</strain>
    </source>
</reference>
<dbReference type="AlphaFoldDB" id="A0A941IRZ1"/>
<dbReference type="Gene3D" id="1.10.10.2840">
    <property type="entry name" value="PucR C-terminal helix-turn-helix domain"/>
    <property type="match status" value="1"/>
</dbReference>
<dbReference type="PANTHER" id="PTHR33744:SF1">
    <property type="entry name" value="DNA-BINDING TRANSCRIPTIONAL ACTIVATOR ADER"/>
    <property type="match status" value="1"/>
</dbReference>
<evidence type="ECO:0000259" key="1">
    <source>
        <dbReference type="Pfam" id="PF13556"/>
    </source>
</evidence>
<accession>A0A941IRZ1</accession>
<proteinExistence type="predicted"/>
<dbReference type="EMBL" id="JAGSOG010000015">
    <property type="protein sequence ID" value="MBR7832736.1"/>
    <property type="molecule type" value="Genomic_DNA"/>
</dbReference>
<dbReference type="Pfam" id="PF13556">
    <property type="entry name" value="HTH_30"/>
    <property type="match status" value="1"/>
</dbReference>
<keyword evidence="3" id="KW-1185">Reference proteome</keyword>
<dbReference type="PANTHER" id="PTHR33744">
    <property type="entry name" value="CARBOHYDRATE DIACID REGULATOR"/>
    <property type="match status" value="1"/>
</dbReference>
<gene>
    <name evidence="2" type="ORF">KDL01_05660</name>
</gene>
<evidence type="ECO:0000313" key="2">
    <source>
        <dbReference type="EMBL" id="MBR7832736.1"/>
    </source>
</evidence>
<dbReference type="InterPro" id="IPR042070">
    <property type="entry name" value="PucR_C-HTH_sf"/>
</dbReference>
<dbReference type="Proteomes" id="UP000675781">
    <property type="component" value="Unassembled WGS sequence"/>
</dbReference>
<comment type="caution">
    <text evidence="2">The sequence shown here is derived from an EMBL/GenBank/DDBJ whole genome shotgun (WGS) entry which is preliminary data.</text>
</comment>
<name>A0A941IRZ1_9ACTN</name>
<dbReference type="InterPro" id="IPR051448">
    <property type="entry name" value="CdaR-like_regulators"/>
</dbReference>
<sequence length="268" mass="29265">MDQIATACVLGYAQAKADLGEARERRRRLLAEVLAGTRPDLLATAAEEADWALPEVVACVALGPGTGWREAADPRPTSTGYGARLPEEVLAELSSPDPHLLLPEPEAWLDKPEIIEFLRDRRAVVGPTVSLRSAADSLRWARLARERLSASALDHAPIRCDGHLPALLLLGDEALVRLIGERRLAPLGGLTVKQRERLESTLLAWLDTSRGTAPEVAARLGIHPQTARSRLHRMQELLGSALAHPESRFEIEVALRGRRLLARFGRAA</sequence>
<dbReference type="InterPro" id="IPR025736">
    <property type="entry name" value="PucR_C-HTH_dom"/>
</dbReference>